<proteinExistence type="predicted"/>
<protein>
    <submittedName>
        <fullName evidence="3">Putative glycosyltransferase</fullName>
    </submittedName>
</protein>
<dbReference type="SUPFAM" id="SSF53448">
    <property type="entry name" value="Nucleotide-diphospho-sugar transferases"/>
    <property type="match status" value="1"/>
</dbReference>
<dbReference type="GO" id="GO:0016758">
    <property type="term" value="F:hexosyltransferase activity"/>
    <property type="evidence" value="ECO:0007669"/>
    <property type="project" value="UniProtKB-ARBA"/>
</dbReference>
<feature type="transmembrane region" description="Helical" evidence="1">
    <location>
        <begin position="256"/>
        <end position="286"/>
    </location>
</feature>
<keyword evidence="1" id="KW-0812">Transmembrane</keyword>
<dbReference type="InterPro" id="IPR001173">
    <property type="entry name" value="Glyco_trans_2-like"/>
</dbReference>
<dbReference type="InterPro" id="IPR029044">
    <property type="entry name" value="Nucleotide-diphossugar_trans"/>
</dbReference>
<dbReference type="Gene3D" id="3.90.550.10">
    <property type="entry name" value="Spore Coat Polysaccharide Biosynthesis Protein SpsA, Chain A"/>
    <property type="match status" value="1"/>
</dbReference>
<dbReference type="EMBL" id="UFSX01000001">
    <property type="protein sequence ID" value="SUV28890.1"/>
    <property type="molecule type" value="Genomic_DNA"/>
</dbReference>
<evidence type="ECO:0000259" key="2">
    <source>
        <dbReference type="Pfam" id="PF00535"/>
    </source>
</evidence>
<organism evidence="3 4">
    <name type="scientific">Bacteroides eggerthii</name>
    <dbReference type="NCBI Taxonomy" id="28111"/>
    <lineage>
        <taxon>Bacteria</taxon>
        <taxon>Pseudomonadati</taxon>
        <taxon>Bacteroidota</taxon>
        <taxon>Bacteroidia</taxon>
        <taxon>Bacteroidales</taxon>
        <taxon>Bacteroidaceae</taxon>
        <taxon>Bacteroides</taxon>
    </lineage>
</organism>
<name>A0A380YLR6_9BACE</name>
<sequence>MPVFNDRDFIERSIQSLLNQTFCNFELIISDDCSTDGSQDICLRYANLDSRIKYIRHAKNIGISNNMKFVLCKAVGEYFMWAGDDDLWAPNFVEVLYDLLKKNTDCIAAFTPWVSINEDDNIIKEKNIHRSNYASSFTLIRLLKLCYYWDDGFGYGLFVRDKILNVNFPVWWWINKIRAYNNIYPTLFYYLTKGNFVMHKGEPLWFNREKTSNHVNHKLPYANSFCRGLFANYLWKFNVYVKCLGEVIRASNLGSIYVLFLLPIFILGLMWYYVKMGVVFFVRLLLGKCRFF</sequence>
<feature type="domain" description="Glycosyltransferase 2-like" evidence="2">
    <location>
        <begin position="1"/>
        <end position="131"/>
    </location>
</feature>
<gene>
    <name evidence="3" type="primary">kfoC_2</name>
    <name evidence="3" type="ORF">NCTC11155_00848</name>
</gene>
<evidence type="ECO:0000256" key="1">
    <source>
        <dbReference type="SAM" id="Phobius"/>
    </source>
</evidence>
<evidence type="ECO:0000313" key="4">
    <source>
        <dbReference type="Proteomes" id="UP000254424"/>
    </source>
</evidence>
<reference evidence="3 4" key="1">
    <citation type="submission" date="2018-06" db="EMBL/GenBank/DDBJ databases">
        <authorList>
            <consortium name="Pathogen Informatics"/>
            <person name="Doyle S."/>
        </authorList>
    </citation>
    <scope>NUCLEOTIDE SEQUENCE [LARGE SCALE GENOMIC DNA]</scope>
    <source>
        <strain evidence="3 4">NCTC11155</strain>
    </source>
</reference>
<dbReference type="Proteomes" id="UP000254424">
    <property type="component" value="Unassembled WGS sequence"/>
</dbReference>
<dbReference type="PANTHER" id="PTHR22916:SF3">
    <property type="entry name" value="UDP-GLCNAC:BETAGAL BETA-1,3-N-ACETYLGLUCOSAMINYLTRANSFERASE-LIKE PROTEIN 1"/>
    <property type="match status" value="1"/>
</dbReference>
<keyword evidence="1" id="KW-1133">Transmembrane helix</keyword>
<keyword evidence="3" id="KW-0808">Transferase</keyword>
<dbReference type="Pfam" id="PF00535">
    <property type="entry name" value="Glycos_transf_2"/>
    <property type="match status" value="1"/>
</dbReference>
<dbReference type="STRING" id="483216.BACEGG_01706"/>
<dbReference type="AlphaFoldDB" id="A0A380YLR6"/>
<dbReference type="PANTHER" id="PTHR22916">
    <property type="entry name" value="GLYCOSYLTRANSFERASE"/>
    <property type="match status" value="1"/>
</dbReference>
<keyword evidence="1" id="KW-0472">Membrane</keyword>
<evidence type="ECO:0000313" key="3">
    <source>
        <dbReference type="EMBL" id="SUV28890.1"/>
    </source>
</evidence>
<accession>A0A380YLR6</accession>
<dbReference type="CDD" id="cd00761">
    <property type="entry name" value="Glyco_tranf_GTA_type"/>
    <property type="match status" value="1"/>
</dbReference>